<dbReference type="PANTHER" id="PTHR14969:SF13">
    <property type="entry name" value="AT30094P"/>
    <property type="match status" value="1"/>
</dbReference>
<keyword evidence="1" id="KW-0472">Membrane</keyword>
<keyword evidence="1" id="KW-0812">Transmembrane</keyword>
<keyword evidence="4" id="KW-1185">Reference proteome</keyword>
<dbReference type="InterPro" id="IPR036938">
    <property type="entry name" value="PAP2/HPO_sf"/>
</dbReference>
<evidence type="ECO:0000313" key="4">
    <source>
        <dbReference type="Proteomes" id="UP001152599"/>
    </source>
</evidence>
<keyword evidence="1" id="KW-1133">Transmembrane helix</keyword>
<evidence type="ECO:0000313" key="3">
    <source>
        <dbReference type="EMBL" id="MDG4946019.1"/>
    </source>
</evidence>
<dbReference type="Gene3D" id="1.20.144.10">
    <property type="entry name" value="Phosphatidic acid phosphatase type 2/haloperoxidase"/>
    <property type="match status" value="1"/>
</dbReference>
<feature type="domain" description="Phosphatidic acid phosphatase type 2/haloperoxidase" evidence="2">
    <location>
        <begin position="55"/>
        <end position="175"/>
    </location>
</feature>
<organism evidence="3 4">
    <name type="scientific">Profundicola chukchiensis</name>
    <dbReference type="NCBI Taxonomy" id="2961959"/>
    <lineage>
        <taxon>Bacteria</taxon>
        <taxon>Pseudomonadati</taxon>
        <taxon>Bacteroidota</taxon>
        <taxon>Flavobacteriia</taxon>
        <taxon>Flavobacteriales</taxon>
        <taxon>Weeksellaceae</taxon>
        <taxon>Profundicola</taxon>
    </lineage>
</organism>
<reference evidence="3" key="1">
    <citation type="submission" date="2022-07" db="EMBL/GenBank/DDBJ databases">
        <title>Description and genome-wide analysis of Profundicola chukchiensis gen. nov., sp. nov., marine bacteria isolated from bottom sediments of the Chukchi Sea.</title>
        <authorList>
            <person name="Romanenko L."/>
            <person name="Otstavnykh N."/>
            <person name="Kurilenko V."/>
            <person name="Eremeev V."/>
            <person name="Velansky P."/>
            <person name="Mikhailov V."/>
            <person name="Isaeva M."/>
        </authorList>
    </citation>
    <scope>NUCLEOTIDE SEQUENCE</scope>
    <source>
        <strain evidence="3">KMM 9713</strain>
    </source>
</reference>
<evidence type="ECO:0000256" key="1">
    <source>
        <dbReference type="SAM" id="Phobius"/>
    </source>
</evidence>
<dbReference type="SUPFAM" id="SSF48317">
    <property type="entry name" value="Acid phosphatase/Vanadium-dependent haloperoxidase"/>
    <property type="match status" value="1"/>
</dbReference>
<feature type="transmembrane region" description="Helical" evidence="1">
    <location>
        <begin position="24"/>
        <end position="47"/>
    </location>
</feature>
<dbReference type="Proteomes" id="UP001152599">
    <property type="component" value="Unassembled WGS sequence"/>
</dbReference>
<feature type="transmembrane region" description="Helical" evidence="1">
    <location>
        <begin position="107"/>
        <end position="128"/>
    </location>
</feature>
<name>A0A9X4RXA8_9FLAO</name>
<dbReference type="EMBL" id="JANCMU010000002">
    <property type="protein sequence ID" value="MDG4946019.1"/>
    <property type="molecule type" value="Genomic_DNA"/>
</dbReference>
<dbReference type="Pfam" id="PF01569">
    <property type="entry name" value="PAP2"/>
    <property type="match status" value="1"/>
</dbReference>
<accession>A0A9X4RXA8</accession>
<dbReference type="InterPro" id="IPR000326">
    <property type="entry name" value="PAP2/HPO"/>
</dbReference>
<proteinExistence type="predicted"/>
<dbReference type="RefSeq" id="WP_304420527.1">
    <property type="nucleotide sequence ID" value="NZ_JANCMU010000002.1"/>
</dbReference>
<feature type="transmembrane region" description="Helical" evidence="1">
    <location>
        <begin position="133"/>
        <end position="154"/>
    </location>
</feature>
<sequence length="187" mass="21797">MDFISWDENLFLYLNNLGTSQWDAFWLFITNKKSWIPLYLVFAFFIYKKFGAKKLMITLALVGLMILFTDQISRFYKDILIQRPRPCKNMELLPYMRLVRDTCGGQFGFFSGHATNHFAVAVFVGMIFRQSKWVLPVLLVWAGAIAFSRVYIGVHYPLDIASGTLIGVLFGILFFRFWEMAIAKMRN</sequence>
<comment type="caution">
    <text evidence="3">The sequence shown here is derived from an EMBL/GenBank/DDBJ whole genome shotgun (WGS) entry which is preliminary data.</text>
</comment>
<dbReference type="PANTHER" id="PTHR14969">
    <property type="entry name" value="SPHINGOSINE-1-PHOSPHATE PHOSPHOHYDROLASE"/>
    <property type="match status" value="1"/>
</dbReference>
<feature type="transmembrane region" description="Helical" evidence="1">
    <location>
        <begin position="59"/>
        <end position="76"/>
    </location>
</feature>
<dbReference type="SMART" id="SM00014">
    <property type="entry name" value="acidPPc"/>
    <property type="match status" value="1"/>
</dbReference>
<feature type="transmembrane region" description="Helical" evidence="1">
    <location>
        <begin position="160"/>
        <end position="178"/>
    </location>
</feature>
<gene>
    <name evidence="3" type="ORF">NMK71_06300</name>
</gene>
<evidence type="ECO:0000259" key="2">
    <source>
        <dbReference type="SMART" id="SM00014"/>
    </source>
</evidence>
<protein>
    <submittedName>
        <fullName evidence="3">Phosphatase PAP2 family protein</fullName>
    </submittedName>
</protein>
<dbReference type="AlphaFoldDB" id="A0A9X4RXA8"/>